<dbReference type="SUPFAM" id="SSF53383">
    <property type="entry name" value="PLP-dependent transferases"/>
    <property type="match status" value="1"/>
</dbReference>
<dbReference type="AlphaFoldDB" id="A0A3B1C785"/>
<dbReference type="GO" id="GO:0016594">
    <property type="term" value="F:glycine binding"/>
    <property type="evidence" value="ECO:0007669"/>
    <property type="project" value="TreeGrafter"/>
</dbReference>
<evidence type="ECO:0000256" key="1">
    <source>
        <dbReference type="ARBA" id="ARBA00022898"/>
    </source>
</evidence>
<dbReference type="GO" id="GO:0005829">
    <property type="term" value="C:cytosol"/>
    <property type="evidence" value="ECO:0007669"/>
    <property type="project" value="TreeGrafter"/>
</dbReference>
<dbReference type="EMBL" id="UOGD01000263">
    <property type="protein sequence ID" value="VAX24002.1"/>
    <property type="molecule type" value="Genomic_DNA"/>
</dbReference>
<dbReference type="FunFam" id="3.90.1150.10:FF:000007">
    <property type="entry name" value="Glycine dehydrogenase (decarboxylating), mitochondrial"/>
    <property type="match status" value="1"/>
</dbReference>
<dbReference type="GO" id="GO:0030170">
    <property type="term" value="F:pyridoxal phosphate binding"/>
    <property type="evidence" value="ECO:0007669"/>
    <property type="project" value="TreeGrafter"/>
</dbReference>
<evidence type="ECO:0000259" key="2">
    <source>
        <dbReference type="Pfam" id="PF21478"/>
    </source>
</evidence>
<keyword evidence="3" id="KW-0560">Oxidoreductase</keyword>
<dbReference type="InterPro" id="IPR015424">
    <property type="entry name" value="PyrdxlP-dep_Trfase"/>
</dbReference>
<dbReference type="PANTHER" id="PTHR11773">
    <property type="entry name" value="GLYCINE DEHYDROGENASE, DECARBOXYLATING"/>
    <property type="match status" value="1"/>
</dbReference>
<protein>
    <submittedName>
        <fullName evidence="3">Glycine dehydrogenase [decarboxylating] (Glycine cleavage system P protein)</fullName>
        <ecNumber evidence="3">1.4.4.2</ecNumber>
    </submittedName>
</protein>
<dbReference type="Gene3D" id="3.90.1150.10">
    <property type="entry name" value="Aspartate Aminotransferase, domain 1"/>
    <property type="match status" value="1"/>
</dbReference>
<dbReference type="InterPro" id="IPR015422">
    <property type="entry name" value="PyrdxlP-dep_Trfase_small"/>
</dbReference>
<organism evidence="3">
    <name type="scientific">hydrothermal vent metagenome</name>
    <dbReference type="NCBI Taxonomy" id="652676"/>
    <lineage>
        <taxon>unclassified sequences</taxon>
        <taxon>metagenomes</taxon>
        <taxon>ecological metagenomes</taxon>
    </lineage>
</organism>
<name>A0A3B1C785_9ZZZZ</name>
<dbReference type="PANTHER" id="PTHR11773:SF1">
    <property type="entry name" value="GLYCINE DEHYDROGENASE (DECARBOXYLATING), MITOCHONDRIAL"/>
    <property type="match status" value="1"/>
</dbReference>
<sequence>AAPWGSASILPISYAYIRMMGDEGLKKATELAIINANYIKAKLSNYYTVLYTGINGNVGHELIFDMREFKKTANITEVDIAKRLMDYGYHAPTVSFPVHGTLMIEPTESESKAELDKFCDAMISIRNEIEKIEKEELDPIDNPLKNAPHTVHETTSSKWEHPYDRETAAFPLKYLIEYKYWPSVARIDDAYGDRNLVCSCLPISEYEDKE</sequence>
<dbReference type="GO" id="GO:0004375">
    <property type="term" value="F:glycine dehydrogenase (decarboxylating) activity"/>
    <property type="evidence" value="ECO:0007669"/>
    <property type="project" value="UniProtKB-EC"/>
</dbReference>
<accession>A0A3B1C785</accession>
<gene>
    <name evidence="3" type="ORF">MNBD_IGNAVI01-2220</name>
</gene>
<dbReference type="EC" id="1.4.4.2" evidence="3"/>
<dbReference type="InterPro" id="IPR049316">
    <property type="entry name" value="GDC-P_C"/>
</dbReference>
<dbReference type="Pfam" id="PF21478">
    <property type="entry name" value="GcvP2_C"/>
    <property type="match status" value="1"/>
</dbReference>
<dbReference type="GO" id="GO:0005960">
    <property type="term" value="C:glycine cleavage complex"/>
    <property type="evidence" value="ECO:0007669"/>
    <property type="project" value="TreeGrafter"/>
</dbReference>
<evidence type="ECO:0000313" key="3">
    <source>
        <dbReference type="EMBL" id="VAX24002.1"/>
    </source>
</evidence>
<reference evidence="3" key="1">
    <citation type="submission" date="2018-06" db="EMBL/GenBank/DDBJ databases">
        <authorList>
            <person name="Zhirakovskaya E."/>
        </authorList>
    </citation>
    <scope>NUCLEOTIDE SEQUENCE</scope>
</reference>
<feature type="non-terminal residue" evidence="3">
    <location>
        <position position="1"/>
    </location>
</feature>
<dbReference type="GO" id="GO:0019464">
    <property type="term" value="P:glycine decarboxylation via glycine cleavage system"/>
    <property type="evidence" value="ECO:0007669"/>
    <property type="project" value="TreeGrafter"/>
</dbReference>
<keyword evidence="1" id="KW-0663">Pyridoxal phosphate</keyword>
<proteinExistence type="predicted"/>
<dbReference type="InterPro" id="IPR020581">
    <property type="entry name" value="GDC_P"/>
</dbReference>
<feature type="domain" description="Glycine dehydrogenase C-terminal" evidence="2">
    <location>
        <begin position="28"/>
        <end position="149"/>
    </location>
</feature>